<protein>
    <submittedName>
        <fullName evidence="1">Uncharacterized protein</fullName>
    </submittedName>
</protein>
<organism evidence="1 2">
    <name type="scientific">Aquatica leii</name>
    <dbReference type="NCBI Taxonomy" id="1421715"/>
    <lineage>
        <taxon>Eukaryota</taxon>
        <taxon>Metazoa</taxon>
        <taxon>Ecdysozoa</taxon>
        <taxon>Arthropoda</taxon>
        <taxon>Hexapoda</taxon>
        <taxon>Insecta</taxon>
        <taxon>Pterygota</taxon>
        <taxon>Neoptera</taxon>
        <taxon>Endopterygota</taxon>
        <taxon>Coleoptera</taxon>
        <taxon>Polyphaga</taxon>
        <taxon>Elateriformia</taxon>
        <taxon>Elateroidea</taxon>
        <taxon>Lampyridae</taxon>
        <taxon>Luciolinae</taxon>
        <taxon>Aquatica</taxon>
    </lineage>
</organism>
<accession>A0AAN7NXA0</accession>
<sequence length="121" mass="13649">MYCCACSDKITDTSTFTCEICNATVDLHCSSGSSSKPEVRVCSFYTTENKIKYERQKSYSGQKNSSKKMTETSNKKFRALEIGSYVYLAVPKVDRGPLDSKNLTGKMLDLKNAKKIQIRYI</sequence>
<keyword evidence="2" id="KW-1185">Reference proteome</keyword>
<dbReference type="AlphaFoldDB" id="A0AAN7NXA0"/>
<reference evidence="2" key="1">
    <citation type="submission" date="2023-01" db="EMBL/GenBank/DDBJ databases">
        <title>Key to firefly adult light organ development and bioluminescence: homeobox transcription factors regulate luciferase expression and transportation to peroxisome.</title>
        <authorList>
            <person name="Fu X."/>
        </authorList>
    </citation>
    <scope>NUCLEOTIDE SEQUENCE [LARGE SCALE GENOMIC DNA]</scope>
</reference>
<proteinExistence type="predicted"/>
<name>A0AAN7NXA0_9COLE</name>
<evidence type="ECO:0000313" key="1">
    <source>
        <dbReference type="EMBL" id="KAK4871689.1"/>
    </source>
</evidence>
<comment type="caution">
    <text evidence="1">The sequence shown here is derived from an EMBL/GenBank/DDBJ whole genome shotgun (WGS) entry which is preliminary data.</text>
</comment>
<evidence type="ECO:0000313" key="2">
    <source>
        <dbReference type="Proteomes" id="UP001353858"/>
    </source>
</evidence>
<dbReference type="Proteomes" id="UP001353858">
    <property type="component" value="Unassembled WGS sequence"/>
</dbReference>
<gene>
    <name evidence="1" type="ORF">RN001_015813</name>
</gene>
<dbReference type="EMBL" id="JARPUR010000008">
    <property type="protein sequence ID" value="KAK4871689.1"/>
    <property type="molecule type" value="Genomic_DNA"/>
</dbReference>